<keyword evidence="2" id="KW-1185">Reference proteome</keyword>
<comment type="caution">
    <text evidence="1">The sequence shown here is derived from an EMBL/GenBank/DDBJ whole genome shotgun (WGS) entry which is preliminary data.</text>
</comment>
<accession>A0A2I0JGJ0</accession>
<proteinExistence type="predicted"/>
<sequence length="141" mass="15487">MKAKYGNFLSPSSRSASAQSNVWKGDRADIAIMLQLIRQSFNEQSCAKEHHHQTVAQIPLHVSISDISGVTTNISLEAPQIDIPSHTRTTACTSSIINSTLDMCRWKINTDAAWHGSQAAIASVCAVTQWRDTPLAICPYY</sequence>
<protein>
    <submittedName>
        <fullName evidence="1">Uncharacterized protein</fullName>
    </submittedName>
</protein>
<evidence type="ECO:0000313" key="2">
    <source>
        <dbReference type="Proteomes" id="UP000233551"/>
    </source>
</evidence>
<dbReference type="EMBL" id="PGOL01001705">
    <property type="protein sequence ID" value="PKI55369.1"/>
    <property type="molecule type" value="Genomic_DNA"/>
</dbReference>
<organism evidence="1 2">
    <name type="scientific">Punica granatum</name>
    <name type="common">Pomegranate</name>
    <dbReference type="NCBI Taxonomy" id="22663"/>
    <lineage>
        <taxon>Eukaryota</taxon>
        <taxon>Viridiplantae</taxon>
        <taxon>Streptophyta</taxon>
        <taxon>Embryophyta</taxon>
        <taxon>Tracheophyta</taxon>
        <taxon>Spermatophyta</taxon>
        <taxon>Magnoliopsida</taxon>
        <taxon>eudicotyledons</taxon>
        <taxon>Gunneridae</taxon>
        <taxon>Pentapetalae</taxon>
        <taxon>rosids</taxon>
        <taxon>malvids</taxon>
        <taxon>Myrtales</taxon>
        <taxon>Lythraceae</taxon>
        <taxon>Punica</taxon>
    </lineage>
</organism>
<gene>
    <name evidence="1" type="ORF">CRG98_024220</name>
</gene>
<reference evidence="1 2" key="1">
    <citation type="submission" date="2017-11" db="EMBL/GenBank/DDBJ databases">
        <title>De-novo sequencing of pomegranate (Punica granatum L.) genome.</title>
        <authorList>
            <person name="Akparov Z."/>
            <person name="Amiraslanov A."/>
            <person name="Hajiyeva S."/>
            <person name="Abbasov M."/>
            <person name="Kaur K."/>
            <person name="Hamwieh A."/>
            <person name="Solovyev V."/>
            <person name="Salamov A."/>
            <person name="Braich B."/>
            <person name="Kosarev P."/>
            <person name="Mahmoud A."/>
            <person name="Hajiyev E."/>
            <person name="Babayeva S."/>
            <person name="Izzatullayeva V."/>
            <person name="Mammadov A."/>
            <person name="Mammadov A."/>
            <person name="Sharifova S."/>
            <person name="Ojaghi J."/>
            <person name="Eynullazada K."/>
            <person name="Bayramov B."/>
            <person name="Abdulazimova A."/>
            <person name="Shahmuradov I."/>
        </authorList>
    </citation>
    <scope>NUCLEOTIDE SEQUENCE [LARGE SCALE GENOMIC DNA]</scope>
    <source>
        <strain evidence="2">cv. AG2017</strain>
        <tissue evidence="1">Leaf</tissue>
    </source>
</reference>
<name>A0A2I0JGJ0_PUNGR</name>
<dbReference type="AlphaFoldDB" id="A0A2I0JGJ0"/>
<evidence type="ECO:0000313" key="1">
    <source>
        <dbReference type="EMBL" id="PKI55369.1"/>
    </source>
</evidence>
<dbReference type="Proteomes" id="UP000233551">
    <property type="component" value="Unassembled WGS sequence"/>
</dbReference>